<dbReference type="PANTHER" id="PTHR10629">
    <property type="entry name" value="CYTOSINE-SPECIFIC METHYLTRANSFERASE"/>
    <property type="match status" value="1"/>
</dbReference>
<gene>
    <name evidence="6" type="ORF">FTOL_06496</name>
</gene>
<dbReference type="GO" id="GO:0003677">
    <property type="term" value="F:DNA binding"/>
    <property type="evidence" value="ECO:0007669"/>
    <property type="project" value="TreeGrafter"/>
</dbReference>
<evidence type="ECO:0000313" key="6">
    <source>
        <dbReference type="EMBL" id="SPJ78107.1"/>
    </source>
</evidence>
<dbReference type="InterPro" id="IPR029063">
    <property type="entry name" value="SAM-dependent_MTases_sf"/>
</dbReference>
<dbReference type="InterPro" id="IPR050390">
    <property type="entry name" value="C5-Methyltransferase"/>
</dbReference>
<evidence type="ECO:0000256" key="3">
    <source>
        <dbReference type="ARBA" id="ARBA00022679"/>
    </source>
</evidence>
<dbReference type="EMBL" id="ONZP01000217">
    <property type="protein sequence ID" value="SPJ78107.1"/>
    <property type="molecule type" value="Genomic_DNA"/>
</dbReference>
<evidence type="ECO:0000256" key="4">
    <source>
        <dbReference type="ARBA" id="ARBA00022691"/>
    </source>
</evidence>
<dbReference type="PANTHER" id="PTHR10629:SF52">
    <property type="entry name" value="DNA (CYTOSINE-5)-METHYLTRANSFERASE 1"/>
    <property type="match status" value="1"/>
</dbReference>
<reference evidence="6" key="1">
    <citation type="submission" date="2018-03" db="EMBL/GenBank/DDBJ databases">
        <authorList>
            <person name="Guldener U."/>
        </authorList>
    </citation>
    <scope>NUCLEOTIDE SEQUENCE</scope>
</reference>
<dbReference type="AlphaFoldDB" id="A0AAE8M9I0"/>
<keyword evidence="2 6" id="KW-0489">Methyltransferase</keyword>
<keyword evidence="7" id="KW-1185">Reference proteome</keyword>
<keyword evidence="3" id="KW-0808">Transferase</keyword>
<proteinExistence type="predicted"/>
<dbReference type="InterPro" id="IPR001525">
    <property type="entry name" value="C5_MeTfrase"/>
</dbReference>
<dbReference type="GO" id="GO:0032259">
    <property type="term" value="P:methylation"/>
    <property type="evidence" value="ECO:0007669"/>
    <property type="project" value="UniProtKB-KW"/>
</dbReference>
<feature type="region of interest" description="Disordered" evidence="5">
    <location>
        <begin position="542"/>
        <end position="563"/>
    </location>
</feature>
<dbReference type="PROSITE" id="PS00095">
    <property type="entry name" value="C5_MTASE_2"/>
    <property type="match status" value="1"/>
</dbReference>
<organism evidence="6 7">
    <name type="scientific">Fusarium torulosum</name>
    <dbReference type="NCBI Taxonomy" id="33205"/>
    <lineage>
        <taxon>Eukaryota</taxon>
        <taxon>Fungi</taxon>
        <taxon>Dikarya</taxon>
        <taxon>Ascomycota</taxon>
        <taxon>Pezizomycotina</taxon>
        <taxon>Sordariomycetes</taxon>
        <taxon>Hypocreomycetidae</taxon>
        <taxon>Hypocreales</taxon>
        <taxon>Nectriaceae</taxon>
        <taxon>Fusarium</taxon>
    </lineage>
</organism>
<evidence type="ECO:0000256" key="2">
    <source>
        <dbReference type="ARBA" id="ARBA00022603"/>
    </source>
</evidence>
<dbReference type="Gene3D" id="3.40.50.150">
    <property type="entry name" value="Vaccinia Virus protein VP39"/>
    <property type="match status" value="2"/>
</dbReference>
<dbReference type="Proteomes" id="UP001187734">
    <property type="component" value="Unassembled WGS sequence"/>
</dbReference>
<dbReference type="Gene3D" id="3.90.120.10">
    <property type="entry name" value="DNA Methylase, subunit A, domain 2"/>
    <property type="match status" value="1"/>
</dbReference>
<keyword evidence="4" id="KW-0949">S-adenosyl-L-methionine</keyword>
<evidence type="ECO:0000256" key="5">
    <source>
        <dbReference type="SAM" id="MobiDB-lite"/>
    </source>
</evidence>
<dbReference type="GO" id="GO:0003886">
    <property type="term" value="F:DNA (cytosine-5-)-methyltransferase activity"/>
    <property type="evidence" value="ECO:0007669"/>
    <property type="project" value="UniProtKB-EC"/>
</dbReference>
<sequence>MAVTYIDLDGEEETNEITFLPERPTGFLERRRRLSSCTVEEDLGEHDHAPEEIIDLTANLGTPDHRLLNQGEFALEKIQLLGANIQAGSFLRVREFFSGNYLVEFVLVKLVVRCRSSGTIKIRGTPFARVRSALGKLPKKSNEVCMLLNYDQGDGAKIEEFVDIKPSDALQLHPLVITNTTRKKQIEESLIHIHSSEVQQKVYRVSDEILRNRWRYNTVKGGSWVPSLVSRDHSINLEAEATSEDAQRSHGQKYTMFDSCSGAGGVSRGALMAGFKVQFAVDKAPEVWDTYQANFPDTQLFRMALDEFLSSPQTTHANMRNIFALYSCNQLLKKLRPRIITVEQTFGLTHTRHEEYFNALLGDFTQHGYSIRWKLIRLCTWGAAQDRKRLIIIAAAPGERVPPFPKATHSEEGGNGLLPYNTIGKALRGVRPGDDLHDLSNVQHFDPPRVPYDPNRLAGTITTGGDFCYPDGTRKLTLRELASLQGFPKTHRFLGNRTSIKRQIGNAFPPNTVRVLYKHIEQWLLNEDGIRSDTDHTILIEDDSDASVNLTDDSENEPRHSPDMMEEANLMEGHDMQRHRGRGPWGA</sequence>
<dbReference type="Pfam" id="PF00145">
    <property type="entry name" value="DNA_methylase"/>
    <property type="match status" value="2"/>
</dbReference>
<comment type="caution">
    <text evidence="6">The sequence shown here is derived from an EMBL/GenBank/DDBJ whole genome shotgun (WGS) entry which is preliminary data.</text>
</comment>
<dbReference type="EC" id="2.1.1.37" evidence="1"/>
<dbReference type="SUPFAM" id="SSF53335">
    <property type="entry name" value="S-adenosyl-L-methionine-dependent methyltransferases"/>
    <property type="match status" value="1"/>
</dbReference>
<evidence type="ECO:0000256" key="1">
    <source>
        <dbReference type="ARBA" id="ARBA00011975"/>
    </source>
</evidence>
<protein>
    <recommendedName>
        <fullName evidence="1">DNA (cytosine-5-)-methyltransferase</fullName>
        <ecNumber evidence="1">2.1.1.37</ecNumber>
    </recommendedName>
</protein>
<dbReference type="InterPro" id="IPR031303">
    <property type="entry name" value="C5_meth_CS"/>
</dbReference>
<accession>A0AAE8M9I0</accession>
<dbReference type="GO" id="GO:0044027">
    <property type="term" value="P:negative regulation of gene expression via chromosomal CpG island methylation"/>
    <property type="evidence" value="ECO:0007669"/>
    <property type="project" value="TreeGrafter"/>
</dbReference>
<dbReference type="GO" id="GO:0005634">
    <property type="term" value="C:nucleus"/>
    <property type="evidence" value="ECO:0007669"/>
    <property type="project" value="TreeGrafter"/>
</dbReference>
<feature type="region of interest" description="Disordered" evidence="5">
    <location>
        <begin position="568"/>
        <end position="587"/>
    </location>
</feature>
<evidence type="ECO:0000313" key="7">
    <source>
        <dbReference type="Proteomes" id="UP001187734"/>
    </source>
</evidence>
<name>A0AAE8M9I0_9HYPO</name>